<dbReference type="RefSeq" id="WP_113860015.1">
    <property type="nucleotide sequence ID" value="NZ_PDCG01000003.1"/>
</dbReference>
<name>A0A366K7P5_9BIFI</name>
<comment type="caution">
    <text evidence="1">The sequence shown here is derived from an EMBL/GenBank/DDBJ whole genome shotgun (WGS) entry which is preliminary data.</text>
</comment>
<protein>
    <submittedName>
        <fullName evidence="1">Uncharacterized protein</fullName>
    </submittedName>
</protein>
<evidence type="ECO:0000313" key="1">
    <source>
        <dbReference type="EMBL" id="RBP97765.1"/>
    </source>
</evidence>
<gene>
    <name evidence="1" type="ORF">CRD60_03940</name>
</gene>
<sequence length="102" mass="11523">MVVVTAVLLVIVIAIIFCVVHTLRHPVPISFEPVFKTFPDGSVQMEFSGVEGAKRTKRFHEEYQVGMPIEYEGQAYTIAQIKEHHEAGMVYAKIITAYLERA</sequence>
<evidence type="ECO:0000313" key="2">
    <source>
        <dbReference type="Proteomes" id="UP000252530"/>
    </source>
</evidence>
<accession>A0A366K7P5</accession>
<dbReference type="EMBL" id="PDCG01000003">
    <property type="protein sequence ID" value="RBP97765.1"/>
    <property type="molecule type" value="Genomic_DNA"/>
</dbReference>
<keyword evidence="2" id="KW-1185">Reference proteome</keyword>
<proteinExistence type="predicted"/>
<reference evidence="1 2" key="1">
    <citation type="submission" date="2017-10" db="EMBL/GenBank/DDBJ databases">
        <title>Bifidobacterium xylocopum sp. nov. and Bifidobacterium aemilianum sp. nov., from the carpenter bee (Xylocopa violacea) digestive tract.</title>
        <authorList>
            <person name="Alberoni D."/>
            <person name="Baffoni L."/>
            <person name="Di Gioia D."/>
            <person name="Gaggia F."/>
            <person name="Biavati B."/>
        </authorList>
    </citation>
    <scope>NUCLEOTIDE SEQUENCE [LARGE SCALE GENOMIC DNA]</scope>
    <source>
        <strain evidence="1 2">XV10</strain>
    </source>
</reference>
<dbReference type="AlphaFoldDB" id="A0A366K7P5"/>
<organism evidence="1 2">
    <name type="scientific">Bifidobacterium aemilianum</name>
    <dbReference type="NCBI Taxonomy" id="2493120"/>
    <lineage>
        <taxon>Bacteria</taxon>
        <taxon>Bacillati</taxon>
        <taxon>Actinomycetota</taxon>
        <taxon>Actinomycetes</taxon>
        <taxon>Bifidobacteriales</taxon>
        <taxon>Bifidobacteriaceae</taxon>
        <taxon>Bifidobacterium</taxon>
    </lineage>
</organism>
<dbReference type="Proteomes" id="UP000252530">
    <property type="component" value="Unassembled WGS sequence"/>
</dbReference>